<dbReference type="FunFam" id="2.30.29.30:FF:000040">
    <property type="entry name" value="Kalirin RhoGEF kinase b"/>
    <property type="match status" value="1"/>
</dbReference>
<dbReference type="GO" id="GO:0005085">
    <property type="term" value="F:guanyl-nucleotide exchange factor activity"/>
    <property type="evidence" value="ECO:0007669"/>
    <property type="project" value="UniProtKB-KW"/>
</dbReference>
<proteinExistence type="inferred from homology"/>
<gene>
    <name evidence="15" type="ORF">DNTS_031812</name>
</gene>
<dbReference type="SUPFAM" id="SSF48065">
    <property type="entry name" value="DBL homology domain (DH-domain)"/>
    <property type="match status" value="2"/>
</dbReference>
<evidence type="ECO:0000256" key="9">
    <source>
        <dbReference type="SAM" id="MobiDB-lite"/>
    </source>
</evidence>
<dbReference type="Pfam" id="PF22697">
    <property type="entry name" value="SOS1_NGEF_PH"/>
    <property type="match status" value="2"/>
</dbReference>
<evidence type="ECO:0000259" key="13">
    <source>
        <dbReference type="PROSITE" id="PS50011"/>
    </source>
</evidence>
<dbReference type="InterPro" id="IPR000719">
    <property type="entry name" value="Prot_kinase_dom"/>
</dbReference>
<dbReference type="SMART" id="SM00233">
    <property type="entry name" value="PH"/>
    <property type="match status" value="2"/>
</dbReference>
<dbReference type="Proteomes" id="UP000316079">
    <property type="component" value="Unassembled WGS sequence"/>
</dbReference>
<keyword evidence="16" id="KW-1185">Reference proteome</keyword>
<feature type="compositionally biased region" description="Basic residues" evidence="9">
    <location>
        <begin position="1024"/>
        <end position="1035"/>
    </location>
</feature>
<dbReference type="Gene3D" id="2.60.40.10">
    <property type="entry name" value="Immunoglobulins"/>
    <property type="match status" value="1"/>
</dbReference>
<dbReference type="Pfam" id="PF00621">
    <property type="entry name" value="RhoGEF"/>
    <property type="match status" value="2"/>
</dbReference>
<dbReference type="InterPro" id="IPR013783">
    <property type="entry name" value="Ig-like_fold"/>
</dbReference>
<dbReference type="PROSITE" id="PS50011">
    <property type="entry name" value="PROTEIN_KINASE_DOM"/>
    <property type="match status" value="1"/>
</dbReference>
<keyword evidence="7" id="KW-0393">Immunoglobulin domain</keyword>
<feature type="compositionally biased region" description="Basic and acidic residues" evidence="9">
    <location>
        <begin position="1798"/>
        <end position="1821"/>
    </location>
</feature>
<dbReference type="SUPFAM" id="SSF50729">
    <property type="entry name" value="PH domain-like"/>
    <property type="match status" value="2"/>
</dbReference>
<dbReference type="FunFam" id="1.20.900.10:FF:000008">
    <property type="entry name" value="rho guanine nucleotide exchange factor 25"/>
    <property type="match status" value="1"/>
</dbReference>
<dbReference type="PROSITE" id="PS50003">
    <property type="entry name" value="PH_DOMAIN"/>
    <property type="match status" value="1"/>
</dbReference>
<feature type="region of interest" description="Disordered" evidence="9">
    <location>
        <begin position="1507"/>
        <end position="1708"/>
    </location>
</feature>
<dbReference type="GO" id="GO:0019898">
    <property type="term" value="C:extrinsic component of membrane"/>
    <property type="evidence" value="ECO:0007669"/>
    <property type="project" value="TreeGrafter"/>
</dbReference>
<dbReference type="GO" id="GO:0005524">
    <property type="term" value="F:ATP binding"/>
    <property type="evidence" value="ECO:0007669"/>
    <property type="project" value="InterPro"/>
</dbReference>
<dbReference type="Pfam" id="PF16609">
    <property type="entry name" value="SH3-RhoG_link"/>
    <property type="match status" value="2"/>
</dbReference>
<evidence type="ECO:0000256" key="4">
    <source>
        <dbReference type="ARBA" id="ARBA00022490"/>
    </source>
</evidence>
<feature type="region of interest" description="Disordered" evidence="9">
    <location>
        <begin position="813"/>
        <end position="844"/>
    </location>
</feature>
<dbReference type="InterPro" id="IPR058918">
    <property type="entry name" value="KALRN/TRIO-like_spectrin"/>
</dbReference>
<feature type="compositionally biased region" description="Low complexity" evidence="9">
    <location>
        <begin position="1067"/>
        <end position="1085"/>
    </location>
</feature>
<organism evidence="15 16">
    <name type="scientific">Danionella cerebrum</name>
    <dbReference type="NCBI Taxonomy" id="2873325"/>
    <lineage>
        <taxon>Eukaryota</taxon>
        <taxon>Metazoa</taxon>
        <taxon>Chordata</taxon>
        <taxon>Craniata</taxon>
        <taxon>Vertebrata</taxon>
        <taxon>Euteleostomi</taxon>
        <taxon>Actinopterygii</taxon>
        <taxon>Neopterygii</taxon>
        <taxon>Teleostei</taxon>
        <taxon>Ostariophysi</taxon>
        <taxon>Cypriniformes</taxon>
        <taxon>Danionidae</taxon>
        <taxon>Danioninae</taxon>
        <taxon>Danionella</taxon>
    </lineage>
</organism>
<feature type="compositionally biased region" description="Basic and acidic residues" evidence="9">
    <location>
        <begin position="1036"/>
        <end position="1049"/>
    </location>
</feature>
<feature type="compositionally biased region" description="Polar residues" evidence="9">
    <location>
        <begin position="1618"/>
        <end position="1635"/>
    </location>
</feature>
<dbReference type="InterPro" id="IPR036028">
    <property type="entry name" value="SH3-like_dom_sf"/>
</dbReference>
<evidence type="ECO:0000256" key="1">
    <source>
        <dbReference type="ARBA" id="ARBA00004496"/>
    </source>
</evidence>
<dbReference type="SUPFAM" id="SSF46966">
    <property type="entry name" value="Spectrin repeat"/>
    <property type="match status" value="2"/>
</dbReference>
<keyword evidence="3 8" id="KW-0728">SH3 domain</keyword>
<dbReference type="FunFam" id="2.30.30.40:FF:000038">
    <property type="entry name" value="kalirin isoform X1"/>
    <property type="match status" value="1"/>
</dbReference>
<evidence type="ECO:0000256" key="8">
    <source>
        <dbReference type="PROSITE-ProRule" id="PRU00192"/>
    </source>
</evidence>
<feature type="domain" description="SH3" evidence="10">
    <location>
        <begin position="1706"/>
        <end position="1771"/>
    </location>
</feature>
<dbReference type="FunFam" id="1.20.58.60:FF:000024">
    <property type="entry name" value="Kalirin RhoGEF kinase a"/>
    <property type="match status" value="1"/>
</dbReference>
<evidence type="ECO:0000256" key="2">
    <source>
        <dbReference type="ARBA" id="ARBA00006692"/>
    </source>
</evidence>
<dbReference type="InterPro" id="IPR035899">
    <property type="entry name" value="DBL_dom_sf"/>
</dbReference>
<feature type="domain" description="DH" evidence="12">
    <location>
        <begin position="502"/>
        <end position="677"/>
    </location>
</feature>
<dbReference type="SMART" id="SM00325">
    <property type="entry name" value="RhoGEF"/>
    <property type="match status" value="2"/>
</dbReference>
<evidence type="ECO:0000259" key="14">
    <source>
        <dbReference type="PROSITE" id="PS50835"/>
    </source>
</evidence>
<feature type="compositionally biased region" description="Polar residues" evidence="9">
    <location>
        <begin position="978"/>
        <end position="994"/>
    </location>
</feature>
<feature type="domain" description="PH" evidence="11">
    <location>
        <begin position="689"/>
        <end position="801"/>
    </location>
</feature>
<dbReference type="SMART" id="SM00409">
    <property type="entry name" value="IG"/>
    <property type="match status" value="1"/>
</dbReference>
<dbReference type="InterPro" id="IPR001452">
    <property type="entry name" value="SH3_domain"/>
</dbReference>
<comment type="subcellular location">
    <subcellularLocation>
        <location evidence="1">Cytoplasm</location>
    </subcellularLocation>
</comment>
<dbReference type="SUPFAM" id="SSF48726">
    <property type="entry name" value="Immunoglobulin"/>
    <property type="match status" value="1"/>
</dbReference>
<evidence type="ECO:0000259" key="10">
    <source>
        <dbReference type="PROSITE" id="PS50002"/>
    </source>
</evidence>
<dbReference type="SUPFAM" id="SSF50044">
    <property type="entry name" value="SH3-domain"/>
    <property type="match status" value="2"/>
</dbReference>
<dbReference type="GO" id="GO:0007411">
    <property type="term" value="P:axon guidance"/>
    <property type="evidence" value="ECO:0007669"/>
    <property type="project" value="TreeGrafter"/>
</dbReference>
<feature type="region of interest" description="Disordered" evidence="9">
    <location>
        <begin position="1157"/>
        <end position="1187"/>
    </location>
</feature>
<dbReference type="InterPro" id="IPR011009">
    <property type="entry name" value="Kinase-like_dom_sf"/>
</dbReference>
<dbReference type="STRING" id="623744.A0A553QSC3"/>
<dbReference type="CDD" id="cd11853">
    <property type="entry name" value="SH3_Kalirin_2"/>
    <property type="match status" value="1"/>
</dbReference>
<feature type="domain" description="DH" evidence="12">
    <location>
        <begin position="1199"/>
        <end position="1375"/>
    </location>
</feature>
<evidence type="ECO:0000313" key="15">
    <source>
        <dbReference type="EMBL" id="TRY92865.1"/>
    </source>
</evidence>
<dbReference type="Pfam" id="PF00018">
    <property type="entry name" value="SH3_1"/>
    <property type="match status" value="1"/>
</dbReference>
<dbReference type="InterPro" id="IPR036179">
    <property type="entry name" value="Ig-like_dom_sf"/>
</dbReference>
<dbReference type="Gene3D" id="2.30.30.40">
    <property type="entry name" value="SH3 Domains"/>
    <property type="match status" value="2"/>
</dbReference>
<dbReference type="SUPFAM" id="SSF56112">
    <property type="entry name" value="Protein kinase-like (PK-like)"/>
    <property type="match status" value="1"/>
</dbReference>
<dbReference type="SMART" id="SM00220">
    <property type="entry name" value="S_TKc"/>
    <property type="match status" value="1"/>
</dbReference>
<feature type="compositionally biased region" description="Basic and acidic residues" evidence="9">
    <location>
        <begin position="1566"/>
        <end position="1591"/>
    </location>
</feature>
<dbReference type="Gene3D" id="2.30.29.30">
    <property type="entry name" value="Pleckstrin-homology domain (PH domain)/Phosphotyrosine-binding domain (PTB)"/>
    <property type="match status" value="2"/>
</dbReference>
<dbReference type="Pfam" id="PF23587">
    <property type="entry name" value="SH3_KALRN"/>
    <property type="match status" value="1"/>
</dbReference>
<dbReference type="PROSITE" id="PS50835">
    <property type="entry name" value="IG_LIKE"/>
    <property type="match status" value="1"/>
</dbReference>
<dbReference type="GO" id="GO:0005737">
    <property type="term" value="C:cytoplasm"/>
    <property type="evidence" value="ECO:0007669"/>
    <property type="project" value="UniProtKB-SubCell"/>
</dbReference>
<dbReference type="InterPro" id="IPR047054">
    <property type="entry name" value="Kalirin_TRIO_PH_1"/>
</dbReference>
<dbReference type="InterPro" id="IPR011993">
    <property type="entry name" value="PH-like_dom_sf"/>
</dbReference>
<dbReference type="InterPro" id="IPR047053">
    <property type="entry name" value="Kalirin_TRIO_SH3_2"/>
</dbReference>
<dbReference type="SMART" id="SM00150">
    <property type="entry name" value="SPEC"/>
    <property type="match status" value="2"/>
</dbReference>
<dbReference type="PANTHER" id="PTHR22826:SF106">
    <property type="entry name" value="TRIO, ISOFORM A"/>
    <property type="match status" value="1"/>
</dbReference>
<evidence type="ECO:0000259" key="11">
    <source>
        <dbReference type="PROSITE" id="PS50003"/>
    </source>
</evidence>
<dbReference type="Pfam" id="PF00069">
    <property type="entry name" value="Pkinase"/>
    <property type="match status" value="1"/>
</dbReference>
<reference evidence="15 16" key="1">
    <citation type="journal article" date="2019" name="Sci. Data">
        <title>Hybrid genome assembly and annotation of Danionella translucida.</title>
        <authorList>
            <person name="Kadobianskyi M."/>
            <person name="Schulze L."/>
            <person name="Schuelke M."/>
            <person name="Judkewitz B."/>
        </authorList>
    </citation>
    <scope>NUCLEOTIDE SEQUENCE [LARGE SCALE GENOMIC DNA]</scope>
    <source>
        <strain evidence="15 16">Bolton</strain>
    </source>
</reference>
<dbReference type="InterPro" id="IPR051336">
    <property type="entry name" value="RhoGEF_Guanine_NuclExch_SF"/>
</dbReference>
<dbReference type="Pfam" id="PF07679">
    <property type="entry name" value="I-set"/>
    <property type="match status" value="1"/>
</dbReference>
<dbReference type="SMART" id="SM00408">
    <property type="entry name" value="IGc2"/>
    <property type="match status" value="1"/>
</dbReference>
<feature type="domain" description="Ig-like" evidence="14">
    <location>
        <begin position="1841"/>
        <end position="1931"/>
    </location>
</feature>
<evidence type="ECO:0000259" key="12">
    <source>
        <dbReference type="PROSITE" id="PS50010"/>
    </source>
</evidence>
<accession>A0A553QSC3</accession>
<keyword evidence="5" id="KW-0597">Phosphoprotein</keyword>
<dbReference type="InterPro" id="IPR028570">
    <property type="entry name" value="Kalirin_TRIO_SH3_1"/>
</dbReference>
<keyword evidence="6" id="KW-0344">Guanine-nucleotide releasing factor</keyword>
<sequence length="2033" mass="229771">MCACVVQVISDLESWNEELSQQMKEYDTEDLTLAEQRLQHHADKALTMNNLTFHVIHQGQELLQYVTEVQASGVELLCDRDVDMAARVQDLLDFLHEKQQELDAAAEQHRRHLEQCVQLRHLQAEVKQVLGWIRNGESMLNAGLITASSLQEAEQLQREHEQFQHAIEKTHQSALQVQQKAEALLQANHYDMDMIRECAEKVASHWQQLMLKMEDRLKLVNASVAFYKTSEQVCSVLESLEQEYKREEDWCGGSDKLGPNSESDHVTPMVSKHLEQKEAFLKACTLARRNADVFLKYLHRNSVNMPGMLAHVKAPEQQVKNILNELLQRENRVLHFWTMRKRRLDQCQQYVVFERSAKQALEWIHDTGEFYLSTHTSTGSTIHHTQELLKEHEEFQITAKQTKERVKLLIQLAEGFCEKGHAHASEIQKWVASVDKRYRDFSLRMDKYRSCLEKALGLSTDSNKASKELQLDIIPASAPGADVKLRDVNHELNEEKRKSARRKEFIMAELIQTEKAYVRDLRECMDTYLWEMTSGVEEIPPGIVSKEHIIFGNMQDLYEFHHNIFLKELEKYEQLPEDVGHCFVTWADKFQMYVNYCKNKPDSTQLILEHAGPYFDEIQQRHRLANSISSYLIKPVQRITKYQLLLKELLTCCEEGKGEIKDGLEVMLSVPKRANDAMHLSMLEGFDENLESQGELILQESFQVWDPKTLIRKGRERHLFLFEMSLIFSKDVKDSNGRSKYLYKSKLMTSELGVTEHVEGDPCKFALWVGRTPTSDNKIVLKASCIENKQDWIKHVREVIQERTIHLRGALKEPIHIPKPTATKHKGKRDGEELDSQCDASSQPDTISIASRTSQNTLDSDKLSGGSELTVVIHDFVASNGSELTVRRGQTVELLERPHDKPDWCLVRTTDRSPALEGLVPSSMLCIAHSRSSMEMEGLFNHKGRPFCHMGSASGRSENCKYWLLDLDTLSVSSNDGGLSGSATLQPGHLQSSPGPKRPGNTLRKWLTSPVRRLSSGKADGHVKKLAHKHKKSRDVRKNADGGSQKDSDDSAATPQDETIEERMRNEGLSSGTLSKSSSSGMQSCGEEEGEEGPDSVPLPPPMAIQQHSLLHQDSQEDKASSRLSGRPSSSETPSAAELVSAIEELVKSKMNLEDRPCSLPVERGDSSSTSCNPSDNSLLSSSSPIDDMEERKTGFLKRRHYVLLELVETERDYVRDLGAVVEGYMSRMKEEGVPDDMKGKDKIVFGNIHQIYDWHKDFFLGELEKCLEDPDRLAALFIRQERRLHMYIVYCQNKPKSEHIVSEYIDTYFEDLKQRLGHRLQITDLLIKPVQRIMKYQLLLKDFLKFSKKSGLDTVELEKAVEVMCVVPKRCNDMMNDTFMVSDQDSGLLSRMKERRIFLFEQIVIFSEPLDKKKGFSMPGYLFKNSIKVSWLGLEESSDNDPCKFILTSRSSTGSPEHFVIHSPNRAVCQVWIQQISSILENQRNFLNALTSPIEYQRNHVGVSGLGGPSSSGLPGGSSSVAPGCGSRSRVSRIPQPSSRLPQPVQHHHSPIPDDRTSGTCPAPDPDHNGEVPRRLVQESPLKELHEESHPGTPIPRAKVAPLSHTQAKPSFRAPSPLNSQNLTTFTPGKQAQKGSPFGVSMPASVTGRPGSFTEQYDTLIRNQFKNRRHSTHSKELDRISTCSSTSEQSLHSSHSNGSESSSSSSVSTMLVTQDYMALKEDEISVNQGEVVQILASNQQNMFLVFRAATEQGPAAEGWIPGYVLGHTSNIIPDCFDGTLKKTSSWHTALRIRRKSEKRDREVRRENKAENGYRKSRDGPANKVSVKLLNPNYIYDAVPPEFVVQLMDIVCERGESVTLRCKICGQPKASTCWRGPDQSTLSNAGRYTLAHSETGEVTLRISTTSLDDSGTYTCIASNEVGSVTSSAYLRVLAKLVNKKLMRREQVVQELGILQCLQHPHLVGLLDTYETSASYILILEIADQGRLLDYIVSWGNLTEEKVSLYLREILEALHYLHTCRIAHLDLKVGLALA</sequence>
<protein>
    <submittedName>
        <fullName evidence="15">Uncharacterized protein</fullName>
    </submittedName>
</protein>
<dbReference type="CDD" id="cd11852">
    <property type="entry name" value="SH3_Kalirin_1"/>
    <property type="match status" value="1"/>
</dbReference>
<feature type="region of interest" description="Disordered" evidence="9">
    <location>
        <begin position="978"/>
        <end position="1137"/>
    </location>
</feature>
<feature type="domain" description="Protein kinase" evidence="13">
    <location>
        <begin position="1910"/>
        <end position="2033"/>
    </location>
</feature>
<dbReference type="InterPro" id="IPR000219">
    <property type="entry name" value="DH_dom"/>
</dbReference>
<dbReference type="InterPro" id="IPR007110">
    <property type="entry name" value="Ig-like_dom"/>
</dbReference>
<dbReference type="CDD" id="cd00176">
    <property type="entry name" value="SPEC"/>
    <property type="match status" value="3"/>
</dbReference>
<evidence type="ECO:0000256" key="6">
    <source>
        <dbReference type="ARBA" id="ARBA00022658"/>
    </source>
</evidence>
<dbReference type="FunFam" id="2.60.40.10:FF:000368">
    <property type="entry name" value="kalirin isoform X1"/>
    <property type="match status" value="1"/>
</dbReference>
<dbReference type="PROSITE" id="PS50010">
    <property type="entry name" value="DH_2"/>
    <property type="match status" value="2"/>
</dbReference>
<keyword evidence="4" id="KW-0963">Cytoplasm</keyword>
<dbReference type="PROSITE" id="PS50002">
    <property type="entry name" value="SH3"/>
    <property type="match status" value="2"/>
</dbReference>
<dbReference type="Gene3D" id="1.10.510.10">
    <property type="entry name" value="Transferase(Phosphotransferase) domain 1"/>
    <property type="match status" value="1"/>
</dbReference>
<feature type="compositionally biased region" description="Low complexity" evidence="9">
    <location>
        <begin position="1167"/>
        <end position="1185"/>
    </location>
</feature>
<feature type="compositionally biased region" description="Low complexity" evidence="9">
    <location>
        <begin position="1682"/>
        <end position="1708"/>
    </location>
</feature>
<dbReference type="CDD" id="cd13240">
    <property type="entry name" value="PH1_Kalirin_Trio_like"/>
    <property type="match status" value="1"/>
</dbReference>
<dbReference type="InterPro" id="IPR013098">
    <property type="entry name" value="Ig_I-set"/>
</dbReference>
<evidence type="ECO:0000256" key="3">
    <source>
        <dbReference type="ARBA" id="ARBA00022443"/>
    </source>
</evidence>
<name>A0A553QSC3_9TELE</name>
<dbReference type="Gene3D" id="1.20.900.10">
    <property type="entry name" value="Dbl homology (DH) domain"/>
    <property type="match status" value="2"/>
</dbReference>
<dbReference type="InterPro" id="IPR055251">
    <property type="entry name" value="SOS1_NGEF_PH"/>
</dbReference>
<evidence type="ECO:0000256" key="5">
    <source>
        <dbReference type="ARBA" id="ARBA00022553"/>
    </source>
</evidence>
<dbReference type="InterPro" id="IPR001849">
    <property type="entry name" value="PH_domain"/>
</dbReference>
<dbReference type="FunFam" id="1.20.58.60:FF:000023">
    <property type="entry name" value="Kalirin RhoGEF kinase b"/>
    <property type="match status" value="1"/>
</dbReference>
<dbReference type="EMBL" id="SRMA01025595">
    <property type="protein sequence ID" value="TRY92865.1"/>
    <property type="molecule type" value="Genomic_DNA"/>
</dbReference>
<comment type="similarity">
    <text evidence="2">Belongs to the protein kinase superfamily. CAMK Ser/Thr protein kinase family.</text>
</comment>
<dbReference type="FunFam" id="1.20.900.10:FF:000001">
    <property type="entry name" value="Guanine nucleotide exchange factor DBS"/>
    <property type="match status" value="1"/>
</dbReference>
<evidence type="ECO:0000256" key="7">
    <source>
        <dbReference type="ARBA" id="ARBA00023319"/>
    </source>
</evidence>
<dbReference type="GO" id="GO:0004672">
    <property type="term" value="F:protein kinase activity"/>
    <property type="evidence" value="ECO:0007669"/>
    <property type="project" value="InterPro"/>
</dbReference>
<dbReference type="FunFam" id="2.30.30.40:FF:000040">
    <property type="entry name" value="kalirin isoform X1"/>
    <property type="match status" value="1"/>
</dbReference>
<dbReference type="SMART" id="SM00326">
    <property type="entry name" value="SH3"/>
    <property type="match status" value="2"/>
</dbReference>
<dbReference type="Pfam" id="PF00435">
    <property type="entry name" value="Spectrin"/>
    <property type="match status" value="2"/>
</dbReference>
<dbReference type="InterPro" id="IPR018159">
    <property type="entry name" value="Spectrin/alpha-actinin"/>
</dbReference>
<dbReference type="InterPro" id="IPR003598">
    <property type="entry name" value="Ig_sub2"/>
</dbReference>
<feature type="region of interest" description="Disordered" evidence="9">
    <location>
        <begin position="1797"/>
        <end position="1822"/>
    </location>
</feature>
<dbReference type="PANTHER" id="PTHR22826">
    <property type="entry name" value="RHO GUANINE EXCHANGE FACTOR-RELATED"/>
    <property type="match status" value="1"/>
</dbReference>
<dbReference type="Pfam" id="PF23323">
    <property type="entry name" value="Spectrin_6"/>
    <property type="match status" value="1"/>
</dbReference>
<feature type="non-terminal residue" evidence="15">
    <location>
        <position position="2033"/>
    </location>
</feature>
<dbReference type="InterPro" id="IPR003599">
    <property type="entry name" value="Ig_sub"/>
</dbReference>
<feature type="compositionally biased region" description="Polar residues" evidence="9">
    <location>
        <begin position="1654"/>
        <end position="1665"/>
    </location>
</feature>
<feature type="domain" description="SH3" evidence="10">
    <location>
        <begin position="865"/>
        <end position="930"/>
    </location>
</feature>
<dbReference type="InterPro" id="IPR002017">
    <property type="entry name" value="Spectrin_repeat"/>
</dbReference>
<evidence type="ECO:0000313" key="16">
    <source>
        <dbReference type="Proteomes" id="UP000316079"/>
    </source>
</evidence>
<dbReference type="Gene3D" id="1.20.58.60">
    <property type="match status" value="2"/>
</dbReference>
<dbReference type="OrthoDB" id="10256089at2759"/>
<dbReference type="CDD" id="cd00160">
    <property type="entry name" value="RhoGEF"/>
    <property type="match status" value="2"/>
</dbReference>
<feature type="compositionally biased region" description="Gly residues" evidence="9">
    <location>
        <begin position="1507"/>
        <end position="1517"/>
    </location>
</feature>
<feature type="compositionally biased region" description="Low complexity" evidence="9">
    <location>
        <begin position="1122"/>
        <end position="1131"/>
    </location>
</feature>
<comment type="caution">
    <text evidence="15">The sequence shown here is derived from an EMBL/GenBank/DDBJ whole genome shotgun (WGS) entry which is preliminary data.</text>
</comment>